<sequence length="370" mass="41216">MYNGTINSTSKPDLLGVAAEIYVVSLPHRMDRRAKMEQLRKMLSLRWSYIDAVQSHDPVVDGILHQVRNLREDDTLIITSSDDQKEFVWPVNYAEAPCFSSEPSVSIWKVQTQHQSFLPEENSQNARSTYPQISRSGTAMANLPLTCAKMNHVSGPPYSTSLPAYMLLTPAKVACWFSHLKALRHFAGFAADCAAGPQQIANQLSNGEEHSHDVAVILEDDVDMERDIRNRLQDIWGLLPAQWDIVFLGHCWSNESHYPALTSSTSFSTSRRGIQTTLHPSFTPKCTHAYAITRGGARRLLQHLNYAPFAYSRAFDQALSWLVLSGRIKAFSVVPSVVIQRKVFESDIDSGASGTGSAWKEHLLDGVLGS</sequence>
<dbReference type="STRING" id="742152.A0A2H3J6A8"/>
<dbReference type="OrthoDB" id="47375at2759"/>
<accession>A0A2H3J6A8</accession>
<proteinExistence type="predicted"/>
<keyword evidence="2" id="KW-1185">Reference proteome</keyword>
<reference evidence="1 2" key="1">
    <citation type="journal article" date="2012" name="Science">
        <title>The Paleozoic origin of enzymatic lignin decomposition reconstructed from 31 fungal genomes.</title>
        <authorList>
            <person name="Floudas D."/>
            <person name="Binder M."/>
            <person name="Riley R."/>
            <person name="Barry K."/>
            <person name="Blanchette R.A."/>
            <person name="Henrissat B."/>
            <person name="Martinez A.T."/>
            <person name="Otillar R."/>
            <person name="Spatafora J.W."/>
            <person name="Yadav J.S."/>
            <person name="Aerts A."/>
            <person name="Benoit I."/>
            <person name="Boyd A."/>
            <person name="Carlson A."/>
            <person name="Copeland A."/>
            <person name="Coutinho P.M."/>
            <person name="de Vries R.P."/>
            <person name="Ferreira P."/>
            <person name="Findley K."/>
            <person name="Foster B."/>
            <person name="Gaskell J."/>
            <person name="Glotzer D."/>
            <person name="Gorecki P."/>
            <person name="Heitman J."/>
            <person name="Hesse C."/>
            <person name="Hori C."/>
            <person name="Igarashi K."/>
            <person name="Jurgens J.A."/>
            <person name="Kallen N."/>
            <person name="Kersten P."/>
            <person name="Kohler A."/>
            <person name="Kuees U."/>
            <person name="Kumar T.K.A."/>
            <person name="Kuo A."/>
            <person name="LaButti K."/>
            <person name="Larrondo L.F."/>
            <person name="Lindquist E."/>
            <person name="Ling A."/>
            <person name="Lombard V."/>
            <person name="Lucas S."/>
            <person name="Lundell T."/>
            <person name="Martin R."/>
            <person name="McLaughlin D.J."/>
            <person name="Morgenstern I."/>
            <person name="Morin E."/>
            <person name="Murat C."/>
            <person name="Nagy L.G."/>
            <person name="Nolan M."/>
            <person name="Ohm R.A."/>
            <person name="Patyshakuliyeva A."/>
            <person name="Rokas A."/>
            <person name="Ruiz-Duenas F.J."/>
            <person name="Sabat G."/>
            <person name="Salamov A."/>
            <person name="Samejima M."/>
            <person name="Schmutz J."/>
            <person name="Slot J.C."/>
            <person name="St John F."/>
            <person name="Stenlid J."/>
            <person name="Sun H."/>
            <person name="Sun S."/>
            <person name="Syed K."/>
            <person name="Tsang A."/>
            <person name="Wiebenga A."/>
            <person name="Young D."/>
            <person name="Pisabarro A."/>
            <person name="Eastwood D.C."/>
            <person name="Martin F."/>
            <person name="Cullen D."/>
            <person name="Grigoriev I.V."/>
            <person name="Hibbett D.S."/>
        </authorList>
    </citation>
    <scope>NUCLEOTIDE SEQUENCE [LARGE SCALE GENOMIC DNA]</scope>
    <source>
        <strain evidence="1 2">MD-104</strain>
    </source>
</reference>
<protein>
    <recommendedName>
        <fullName evidence="3">Glycosyltransferase family 25 protein</fullName>
    </recommendedName>
</protein>
<evidence type="ECO:0008006" key="3">
    <source>
        <dbReference type="Google" id="ProtNLM"/>
    </source>
</evidence>
<dbReference type="OMA" id="CWSNESH"/>
<evidence type="ECO:0000313" key="1">
    <source>
        <dbReference type="EMBL" id="PCH33188.1"/>
    </source>
</evidence>
<evidence type="ECO:0000313" key="2">
    <source>
        <dbReference type="Proteomes" id="UP000218811"/>
    </source>
</evidence>
<gene>
    <name evidence="1" type="ORF">WOLCODRAFT_93084</name>
</gene>
<name>A0A2H3J6A8_WOLCO</name>
<organism evidence="1 2">
    <name type="scientific">Wolfiporia cocos (strain MD-104)</name>
    <name type="common">Brown rot fungus</name>
    <dbReference type="NCBI Taxonomy" id="742152"/>
    <lineage>
        <taxon>Eukaryota</taxon>
        <taxon>Fungi</taxon>
        <taxon>Dikarya</taxon>
        <taxon>Basidiomycota</taxon>
        <taxon>Agaricomycotina</taxon>
        <taxon>Agaricomycetes</taxon>
        <taxon>Polyporales</taxon>
        <taxon>Phaeolaceae</taxon>
        <taxon>Wolfiporia</taxon>
    </lineage>
</organism>
<dbReference type="AlphaFoldDB" id="A0A2H3J6A8"/>
<dbReference type="EMBL" id="KB467831">
    <property type="protein sequence ID" value="PCH33188.1"/>
    <property type="molecule type" value="Genomic_DNA"/>
</dbReference>
<dbReference type="Proteomes" id="UP000218811">
    <property type="component" value="Unassembled WGS sequence"/>
</dbReference>